<keyword evidence="4" id="KW-0540">Nuclease</keyword>
<evidence type="ECO:0000256" key="1">
    <source>
        <dbReference type="SAM" id="MobiDB-lite"/>
    </source>
</evidence>
<keyword evidence="2" id="KW-0812">Transmembrane</keyword>
<evidence type="ECO:0000256" key="2">
    <source>
        <dbReference type="SAM" id="Phobius"/>
    </source>
</evidence>
<dbReference type="OrthoDB" id="3298812at2"/>
<keyword evidence="2" id="KW-1133">Transmembrane helix</keyword>
<gene>
    <name evidence="4" type="ORF">EDD34_1200</name>
</gene>
<keyword evidence="5" id="KW-1185">Reference proteome</keyword>
<evidence type="ECO:0000313" key="5">
    <source>
        <dbReference type="Proteomes" id="UP000280501"/>
    </source>
</evidence>
<feature type="transmembrane region" description="Helical" evidence="2">
    <location>
        <begin position="9"/>
        <end position="31"/>
    </location>
</feature>
<dbReference type="InterPro" id="IPR003583">
    <property type="entry name" value="Hlx-hairpin-Hlx_DNA-bd_motif"/>
</dbReference>
<protein>
    <submittedName>
        <fullName evidence="4">Putative flap endonuclease-1-like 5' DNA nuclease</fullName>
    </submittedName>
</protein>
<dbReference type="GO" id="GO:0006281">
    <property type="term" value="P:DNA repair"/>
    <property type="evidence" value="ECO:0007669"/>
    <property type="project" value="InterPro"/>
</dbReference>
<feature type="region of interest" description="Disordered" evidence="1">
    <location>
        <begin position="40"/>
        <end position="145"/>
    </location>
</feature>
<feature type="domain" description="Helix-hairpin-helix DNA-binding motif class 1" evidence="3">
    <location>
        <begin position="342"/>
        <end position="361"/>
    </location>
</feature>
<dbReference type="Pfam" id="PF14520">
    <property type="entry name" value="HHH_5"/>
    <property type="match status" value="2"/>
</dbReference>
<keyword evidence="2" id="KW-0472">Membrane</keyword>
<dbReference type="GO" id="GO:0003677">
    <property type="term" value="F:DNA binding"/>
    <property type="evidence" value="ECO:0007669"/>
    <property type="project" value="InterPro"/>
</dbReference>
<dbReference type="Proteomes" id="UP000280501">
    <property type="component" value="Unassembled WGS sequence"/>
</dbReference>
<keyword evidence="4" id="KW-0255">Endonuclease</keyword>
<dbReference type="SMART" id="SM00278">
    <property type="entry name" value="HhH1"/>
    <property type="match status" value="2"/>
</dbReference>
<feature type="compositionally biased region" description="Low complexity" evidence="1">
    <location>
        <begin position="51"/>
        <end position="82"/>
    </location>
</feature>
<reference evidence="4 5" key="1">
    <citation type="submission" date="2018-11" db="EMBL/GenBank/DDBJ databases">
        <title>Sequencing the genomes of 1000 actinobacteria strains.</title>
        <authorList>
            <person name="Klenk H.-P."/>
        </authorList>
    </citation>
    <scope>NUCLEOTIDE SEQUENCE [LARGE SCALE GENOMIC DNA]</scope>
    <source>
        <strain evidence="4 5">DSM 15700</strain>
    </source>
</reference>
<feature type="region of interest" description="Disordered" evidence="1">
    <location>
        <begin position="162"/>
        <end position="193"/>
    </location>
</feature>
<accession>A0A3N4YIK9</accession>
<dbReference type="EMBL" id="RKQZ01000001">
    <property type="protein sequence ID" value="RPF20603.1"/>
    <property type="molecule type" value="Genomic_DNA"/>
</dbReference>
<evidence type="ECO:0000259" key="3">
    <source>
        <dbReference type="SMART" id="SM00278"/>
    </source>
</evidence>
<evidence type="ECO:0000313" key="4">
    <source>
        <dbReference type="EMBL" id="RPF20603.1"/>
    </source>
</evidence>
<keyword evidence="4" id="KW-0378">Hydrolase</keyword>
<feature type="compositionally biased region" description="Basic and acidic residues" evidence="1">
    <location>
        <begin position="41"/>
        <end position="50"/>
    </location>
</feature>
<name>A0A3N4YIK9_9MICO</name>
<dbReference type="RefSeq" id="WP_123813749.1">
    <property type="nucleotide sequence ID" value="NZ_RKQZ01000001.1"/>
</dbReference>
<feature type="compositionally biased region" description="Polar residues" evidence="1">
    <location>
        <begin position="122"/>
        <end position="136"/>
    </location>
</feature>
<sequence>MGWFITQSLLFIVITAIIFFLIGLWAGWILWARRNKTTGKHTAETVEKKPAASTTTTGRAAKAGALASAPDAGGSATASDADTPAEAPAEVKTDDADAPARVATPLTAPAGDVQTDDAPESTDASTDPDTRSSTGTAAEPSDIEDENLAVFAGAEAEVVAEAEAATRDAAVDEPPSETTAGAGTGPDDDLTRIEGIGPKIAAALRAAGYGSYAKVAEASEEDLRKALADSGIKFAPAAMSFAAQAQYLTEGDEEGLEEYQDYLIAGRERRSADFVEDVDYTDVDEVEGEAARQAALAADAEKVAEATGEHVDTAAVADDALATADDAGTAAAAPEPEQPADDDLKVIEGIGPKIEKALKAAGVTSYAQVAAASEDELRASIGKSGITFAPSVTSWAQQAQYLVDGDGAGLDEYQDYLIAGQERGTTVFVEEVDYTDVDEVEGAAAKQAALAADAEKVAEAEGRKA</sequence>
<organism evidence="4 5">
    <name type="scientific">Myceligenerans xiligouense</name>
    <dbReference type="NCBI Taxonomy" id="253184"/>
    <lineage>
        <taxon>Bacteria</taxon>
        <taxon>Bacillati</taxon>
        <taxon>Actinomycetota</taxon>
        <taxon>Actinomycetes</taxon>
        <taxon>Micrococcales</taxon>
        <taxon>Promicromonosporaceae</taxon>
        <taxon>Myceligenerans</taxon>
    </lineage>
</organism>
<dbReference type="AlphaFoldDB" id="A0A3N4YIK9"/>
<proteinExistence type="predicted"/>
<dbReference type="Gene3D" id="1.10.150.20">
    <property type="entry name" value="5' to 3' exonuclease, C-terminal subdomain"/>
    <property type="match status" value="2"/>
</dbReference>
<comment type="caution">
    <text evidence="4">The sequence shown here is derived from an EMBL/GenBank/DDBJ whole genome shotgun (WGS) entry which is preliminary data.</text>
</comment>
<feature type="domain" description="Helix-hairpin-helix DNA-binding motif class 1" evidence="3">
    <location>
        <begin position="188"/>
        <end position="207"/>
    </location>
</feature>
<dbReference type="GO" id="GO:0004519">
    <property type="term" value="F:endonuclease activity"/>
    <property type="evidence" value="ECO:0007669"/>
    <property type="project" value="UniProtKB-KW"/>
</dbReference>